<reference evidence="3" key="1">
    <citation type="submission" date="2015-09" db="EMBL/GenBank/DDBJ databases">
        <authorList>
            <person name="Rodrigo-Torres Lidia"/>
            <person name="Arahal R.David."/>
        </authorList>
    </citation>
    <scope>NUCLEOTIDE SEQUENCE [LARGE SCALE GENOMIC DNA]</scope>
    <source>
        <strain evidence="3">CECT 7735</strain>
    </source>
</reference>
<dbReference type="RefSeq" id="WP_058310962.1">
    <property type="nucleotide sequence ID" value="NZ_CYTW01000001.1"/>
</dbReference>
<dbReference type="AlphaFoldDB" id="A0A0P1I7Q7"/>
<dbReference type="Proteomes" id="UP000051870">
    <property type="component" value="Unassembled WGS sequence"/>
</dbReference>
<evidence type="ECO:0000256" key="1">
    <source>
        <dbReference type="SAM" id="SignalP"/>
    </source>
</evidence>
<dbReference type="STRING" id="1715693.PH7735_01884"/>
<feature type="chain" id="PRO_5006064974" description="Outer membrane protein/protective antigen OMA87" evidence="1">
    <location>
        <begin position="30"/>
        <end position="379"/>
    </location>
</feature>
<evidence type="ECO:0000313" key="3">
    <source>
        <dbReference type="Proteomes" id="UP000051870"/>
    </source>
</evidence>
<dbReference type="EMBL" id="CYTW01000001">
    <property type="protein sequence ID" value="CUJ95560.1"/>
    <property type="molecule type" value="Genomic_DNA"/>
</dbReference>
<protein>
    <recommendedName>
        <fullName evidence="4">Outer membrane protein/protective antigen OMA87</fullName>
    </recommendedName>
</protein>
<evidence type="ECO:0000313" key="2">
    <source>
        <dbReference type="EMBL" id="CUJ95560.1"/>
    </source>
</evidence>
<name>A0A0P1I7Q7_9RHOB</name>
<dbReference type="SUPFAM" id="SSF56935">
    <property type="entry name" value="Porins"/>
    <property type="match status" value="1"/>
</dbReference>
<evidence type="ECO:0008006" key="4">
    <source>
        <dbReference type="Google" id="ProtNLM"/>
    </source>
</evidence>
<sequence length="379" mass="40498">MRGILNKNWPGVAVAFVAALVLLSVPAAAKDSMKQLLTDADDGKFDISEYLARGGFIPVPIIITEPALGQGLGVAATFLDYSGLPDGEDPTISILGVAATGNGSKGALAFRSGSFRQGRFKYAAALGGGSVNMTFYPTGNRGFTFNNRAKVAYLEGRMQIGKSAFYLGPSITLANTKIRPDFGSSFPIPPALTQDIQMNALGILTSYDSLDNPLTPRNGLNFNAHLRRYDDVIGSDANFDTLSVFGAGFRSPNPDWTFGGMVLGNATSGSTPFFMEPSIAIRGVPLNRYQGDRVLSSEVEIRRQLNPRWSVLGFAGYGRATANGSSSISKNNEVFTGGLGIRYRIAKRFGLDMGLDVAVGPEDTIVYIQLGHAWGRNLK</sequence>
<dbReference type="GeneID" id="83880922"/>
<proteinExistence type="predicted"/>
<gene>
    <name evidence="2" type="ORF">PH7735_01884</name>
</gene>
<accession>A0A0P1I7Q7</accession>
<keyword evidence="3" id="KW-1185">Reference proteome</keyword>
<keyword evidence="1" id="KW-0732">Signal</keyword>
<feature type="signal peptide" evidence="1">
    <location>
        <begin position="1"/>
        <end position="29"/>
    </location>
</feature>
<dbReference type="Gene3D" id="2.40.160.50">
    <property type="entry name" value="membrane protein fhac: a member of the omp85/tpsb transporter family"/>
    <property type="match status" value="1"/>
</dbReference>
<organism evidence="2 3">
    <name type="scientific">Shimia thalassica</name>
    <dbReference type="NCBI Taxonomy" id="1715693"/>
    <lineage>
        <taxon>Bacteria</taxon>
        <taxon>Pseudomonadati</taxon>
        <taxon>Pseudomonadota</taxon>
        <taxon>Alphaproteobacteria</taxon>
        <taxon>Rhodobacterales</taxon>
        <taxon>Roseobacteraceae</taxon>
    </lineage>
</organism>